<evidence type="ECO:0000256" key="15">
    <source>
        <dbReference type="ARBA" id="ARBA00033270"/>
    </source>
</evidence>
<comment type="subcellular location">
    <subcellularLocation>
        <location evidence="1">Cell membrane</location>
        <topology evidence="1">Multi-pass membrane protein</topology>
    </subcellularLocation>
</comment>
<dbReference type="GO" id="GO:0015648">
    <property type="term" value="F:lipid-linked peptidoglycan transporter activity"/>
    <property type="evidence" value="ECO:0007669"/>
    <property type="project" value="TreeGrafter"/>
</dbReference>
<evidence type="ECO:0000313" key="22">
    <source>
        <dbReference type="EMBL" id="ABK19140.1"/>
    </source>
</evidence>
<evidence type="ECO:0000256" key="20">
    <source>
        <dbReference type="ARBA" id="ARBA00049902"/>
    </source>
</evidence>
<evidence type="ECO:0000256" key="11">
    <source>
        <dbReference type="ARBA" id="ARBA00023136"/>
    </source>
</evidence>
<keyword evidence="8" id="KW-0133">Cell shape</keyword>
<dbReference type="InterPro" id="IPR001182">
    <property type="entry name" value="FtsW/RodA"/>
</dbReference>
<dbReference type="GO" id="GO:0051301">
    <property type="term" value="P:cell division"/>
    <property type="evidence" value="ECO:0007669"/>
    <property type="project" value="UniProtKB-KW"/>
</dbReference>
<dbReference type="STRING" id="335543.Sfum_3469"/>
<protein>
    <recommendedName>
        <fullName evidence="17">Probable peptidoglycan glycosyltransferase FtsW</fullName>
        <ecNumber evidence="19">2.4.99.28</ecNumber>
    </recommendedName>
    <alternativeName>
        <fullName evidence="18">Cell division protein FtsW</fullName>
    </alternativeName>
    <alternativeName>
        <fullName evidence="15">Cell wall polymerase</fullName>
    </alternativeName>
    <alternativeName>
        <fullName evidence="14">Peptidoglycan polymerase</fullName>
    </alternativeName>
</protein>
<evidence type="ECO:0000256" key="13">
    <source>
        <dbReference type="ARBA" id="ARBA00023316"/>
    </source>
</evidence>
<keyword evidence="9" id="KW-0573">Peptidoglycan synthesis</keyword>
<evidence type="ECO:0000256" key="17">
    <source>
        <dbReference type="ARBA" id="ARBA00041185"/>
    </source>
</evidence>
<comment type="pathway">
    <text evidence="2">Cell wall biogenesis; peptidoglycan biosynthesis.</text>
</comment>
<dbReference type="KEGG" id="sfu:Sfum_3469"/>
<reference evidence="22 23" key="1">
    <citation type="submission" date="2006-10" db="EMBL/GenBank/DDBJ databases">
        <title>Complete sequence of Syntrophobacter fumaroxidans MPOB.</title>
        <authorList>
            <consortium name="US DOE Joint Genome Institute"/>
            <person name="Copeland A."/>
            <person name="Lucas S."/>
            <person name="Lapidus A."/>
            <person name="Barry K."/>
            <person name="Detter J.C."/>
            <person name="Glavina del Rio T."/>
            <person name="Hammon N."/>
            <person name="Israni S."/>
            <person name="Pitluck S."/>
            <person name="Goltsman E.G."/>
            <person name="Martinez M."/>
            <person name="Schmutz J."/>
            <person name="Larimer F."/>
            <person name="Land M."/>
            <person name="Hauser L."/>
            <person name="Kyrpides N."/>
            <person name="Kim E."/>
            <person name="Boone D.R."/>
            <person name="Brockman F."/>
            <person name="Culley D."/>
            <person name="Ferry J."/>
            <person name="Gunsalus R."/>
            <person name="McInerney M.J."/>
            <person name="Morrison M."/>
            <person name="Plugge C."/>
            <person name="Rohlin L."/>
            <person name="Scholten J."/>
            <person name="Sieber J."/>
            <person name="Stams A.J.M."/>
            <person name="Worm P."/>
            <person name="Henstra A.M."/>
            <person name="Richardson P."/>
        </authorList>
    </citation>
    <scope>NUCLEOTIDE SEQUENCE [LARGE SCALE GENOMIC DNA]</scope>
    <source>
        <strain evidence="23">DSM 10017 / MPOB</strain>
    </source>
</reference>
<evidence type="ECO:0000256" key="2">
    <source>
        <dbReference type="ARBA" id="ARBA00004752"/>
    </source>
</evidence>
<keyword evidence="10 21" id="KW-1133">Transmembrane helix</keyword>
<dbReference type="GO" id="GO:0008360">
    <property type="term" value="P:regulation of cell shape"/>
    <property type="evidence" value="ECO:0007669"/>
    <property type="project" value="UniProtKB-KW"/>
</dbReference>
<dbReference type="AlphaFoldDB" id="A0LNY8"/>
<evidence type="ECO:0000256" key="14">
    <source>
        <dbReference type="ARBA" id="ARBA00032370"/>
    </source>
</evidence>
<evidence type="ECO:0000256" key="9">
    <source>
        <dbReference type="ARBA" id="ARBA00022984"/>
    </source>
</evidence>
<evidence type="ECO:0000256" key="10">
    <source>
        <dbReference type="ARBA" id="ARBA00022989"/>
    </source>
</evidence>
<evidence type="ECO:0000256" key="6">
    <source>
        <dbReference type="ARBA" id="ARBA00022679"/>
    </source>
</evidence>
<feature type="transmembrane region" description="Helical" evidence="21">
    <location>
        <begin position="186"/>
        <end position="203"/>
    </location>
</feature>
<keyword evidence="7 21" id="KW-0812">Transmembrane</keyword>
<evidence type="ECO:0000313" key="23">
    <source>
        <dbReference type="Proteomes" id="UP000001784"/>
    </source>
</evidence>
<dbReference type="eggNOG" id="COG0772">
    <property type="taxonomic scope" value="Bacteria"/>
</dbReference>
<evidence type="ECO:0000256" key="16">
    <source>
        <dbReference type="ARBA" id="ARBA00038053"/>
    </source>
</evidence>
<keyword evidence="11 21" id="KW-0472">Membrane</keyword>
<feature type="transmembrane region" description="Helical" evidence="21">
    <location>
        <begin position="361"/>
        <end position="383"/>
    </location>
</feature>
<dbReference type="OrthoDB" id="9768187at2"/>
<evidence type="ECO:0000256" key="3">
    <source>
        <dbReference type="ARBA" id="ARBA00022475"/>
    </source>
</evidence>
<feature type="transmembrane region" description="Helical" evidence="21">
    <location>
        <begin position="72"/>
        <end position="90"/>
    </location>
</feature>
<dbReference type="NCBIfam" id="TIGR02614">
    <property type="entry name" value="ftsW"/>
    <property type="match status" value="1"/>
</dbReference>
<dbReference type="PANTHER" id="PTHR30474:SF2">
    <property type="entry name" value="PEPTIDOGLYCAN GLYCOSYLTRANSFERASE FTSW-RELATED"/>
    <property type="match status" value="1"/>
</dbReference>
<dbReference type="GO" id="GO:0009252">
    <property type="term" value="P:peptidoglycan biosynthetic process"/>
    <property type="evidence" value="ECO:0007669"/>
    <property type="project" value="UniProtKB-KW"/>
</dbReference>
<evidence type="ECO:0000256" key="18">
    <source>
        <dbReference type="ARBA" id="ARBA00041418"/>
    </source>
</evidence>
<dbReference type="PROSITE" id="PS00428">
    <property type="entry name" value="FTSW_RODA_SPOVE"/>
    <property type="match status" value="1"/>
</dbReference>
<feature type="transmembrane region" description="Helical" evidence="21">
    <location>
        <begin position="286"/>
        <end position="312"/>
    </location>
</feature>
<evidence type="ECO:0000256" key="21">
    <source>
        <dbReference type="SAM" id="Phobius"/>
    </source>
</evidence>
<feature type="transmembrane region" description="Helical" evidence="21">
    <location>
        <begin position="324"/>
        <end position="349"/>
    </location>
</feature>
<organism evidence="22 23">
    <name type="scientific">Syntrophobacter fumaroxidans (strain DSM 10017 / MPOB)</name>
    <dbReference type="NCBI Taxonomy" id="335543"/>
    <lineage>
        <taxon>Bacteria</taxon>
        <taxon>Pseudomonadati</taxon>
        <taxon>Thermodesulfobacteriota</taxon>
        <taxon>Syntrophobacteria</taxon>
        <taxon>Syntrophobacterales</taxon>
        <taxon>Syntrophobacteraceae</taxon>
        <taxon>Syntrophobacter</taxon>
    </lineage>
</organism>
<keyword evidence="12" id="KW-0131">Cell cycle</keyword>
<keyword evidence="23" id="KW-1185">Reference proteome</keyword>
<accession>A0LNY8</accession>
<sequence>MSKPVADSPTFIVEHSSGEERAAAWAGLSLEVQLWIEVCLLIAVGLIMIYSASSIMALKKFSDSAHYMKRQFLCIGLGIGTILFVSRIPYRMYRNHIGWIMIGTIVSLVLVLIPGIGAEINNAKRWFQFRPFLLQPGEYAKVVWVMFLSISLVRKQEKIKQFSVGFLPHMLLCGLLSALLLKEPDFGTTFIIGCLTVIMLAAGGVPLRSLIVCLPVAAVGFYKFVYLVPYRWERVTAYRNPWTDPLDSGYQLIQAWIAVGSGGLFGKGLGAGQQKLFYLPESYTDFILAVIGEELGFVGIAIVCTLFLFLFLTGIRISRSAPELTGTLLALGLTMLLSMQALLNMGVVLGLVPTKGLPLPFISYGGSAFTANCLAIGILMNIARSGERRMD</sequence>
<keyword evidence="13" id="KW-0961">Cell wall biogenesis/degradation</keyword>
<dbReference type="InterPro" id="IPR013437">
    <property type="entry name" value="FtsW"/>
</dbReference>
<feature type="transmembrane region" description="Helical" evidence="21">
    <location>
        <begin position="34"/>
        <end position="52"/>
    </location>
</feature>
<dbReference type="GO" id="GO:0008955">
    <property type="term" value="F:peptidoglycan glycosyltransferase activity"/>
    <property type="evidence" value="ECO:0007669"/>
    <property type="project" value="UniProtKB-EC"/>
</dbReference>
<keyword evidence="4 22" id="KW-0132">Cell division</keyword>
<dbReference type="InterPro" id="IPR018365">
    <property type="entry name" value="Cell_cycle_FtsW-rel_CS"/>
</dbReference>
<dbReference type="GO" id="GO:0071555">
    <property type="term" value="P:cell wall organization"/>
    <property type="evidence" value="ECO:0007669"/>
    <property type="project" value="UniProtKB-KW"/>
</dbReference>
<feature type="transmembrane region" description="Helical" evidence="21">
    <location>
        <begin position="96"/>
        <end position="120"/>
    </location>
</feature>
<dbReference type="PANTHER" id="PTHR30474">
    <property type="entry name" value="CELL CYCLE PROTEIN"/>
    <property type="match status" value="1"/>
</dbReference>
<feature type="transmembrane region" description="Helical" evidence="21">
    <location>
        <begin position="210"/>
        <end position="232"/>
    </location>
</feature>
<dbReference type="FunCoup" id="A0LNY8">
    <property type="interactions" value="194"/>
</dbReference>
<dbReference type="RefSeq" id="WP_011700265.1">
    <property type="nucleotide sequence ID" value="NC_008554.1"/>
</dbReference>
<evidence type="ECO:0000256" key="12">
    <source>
        <dbReference type="ARBA" id="ARBA00023306"/>
    </source>
</evidence>
<dbReference type="InParanoid" id="A0LNY8"/>
<dbReference type="EMBL" id="CP000478">
    <property type="protein sequence ID" value="ABK19140.1"/>
    <property type="molecule type" value="Genomic_DNA"/>
</dbReference>
<evidence type="ECO:0000256" key="7">
    <source>
        <dbReference type="ARBA" id="ARBA00022692"/>
    </source>
</evidence>
<gene>
    <name evidence="22" type="ordered locus">Sfum_3469</name>
</gene>
<proteinExistence type="inferred from homology"/>
<name>A0LNY8_SYNFM</name>
<dbReference type="EC" id="2.4.99.28" evidence="19"/>
<feature type="transmembrane region" description="Helical" evidence="21">
    <location>
        <begin position="162"/>
        <end position="180"/>
    </location>
</feature>
<evidence type="ECO:0000256" key="4">
    <source>
        <dbReference type="ARBA" id="ARBA00022618"/>
    </source>
</evidence>
<dbReference type="HOGENOM" id="CLU_029243_0_1_7"/>
<evidence type="ECO:0000256" key="19">
    <source>
        <dbReference type="ARBA" id="ARBA00044770"/>
    </source>
</evidence>
<dbReference type="GO" id="GO:0032153">
    <property type="term" value="C:cell division site"/>
    <property type="evidence" value="ECO:0007669"/>
    <property type="project" value="TreeGrafter"/>
</dbReference>
<evidence type="ECO:0000256" key="1">
    <source>
        <dbReference type="ARBA" id="ARBA00004651"/>
    </source>
</evidence>
<keyword evidence="3" id="KW-1003">Cell membrane</keyword>
<keyword evidence="5" id="KW-0328">Glycosyltransferase</keyword>
<keyword evidence="6" id="KW-0808">Transferase</keyword>
<dbReference type="GO" id="GO:0005886">
    <property type="term" value="C:plasma membrane"/>
    <property type="evidence" value="ECO:0007669"/>
    <property type="project" value="UniProtKB-SubCell"/>
</dbReference>
<dbReference type="Pfam" id="PF01098">
    <property type="entry name" value="FTSW_RODA_SPOVE"/>
    <property type="match status" value="1"/>
</dbReference>
<evidence type="ECO:0000256" key="5">
    <source>
        <dbReference type="ARBA" id="ARBA00022676"/>
    </source>
</evidence>
<comment type="catalytic activity">
    <reaction evidence="20">
        <text>[GlcNAc-(1-&gt;4)-Mur2Ac(oyl-L-Ala-gamma-D-Glu-L-Lys-D-Ala-D-Ala)](n)-di-trans,octa-cis-undecaprenyl diphosphate + beta-D-GlcNAc-(1-&gt;4)-Mur2Ac(oyl-L-Ala-gamma-D-Glu-L-Lys-D-Ala-D-Ala)-di-trans,octa-cis-undecaprenyl diphosphate = [GlcNAc-(1-&gt;4)-Mur2Ac(oyl-L-Ala-gamma-D-Glu-L-Lys-D-Ala-D-Ala)](n+1)-di-trans,octa-cis-undecaprenyl diphosphate + di-trans,octa-cis-undecaprenyl diphosphate + H(+)</text>
        <dbReference type="Rhea" id="RHEA:23708"/>
        <dbReference type="Rhea" id="RHEA-COMP:9602"/>
        <dbReference type="Rhea" id="RHEA-COMP:9603"/>
        <dbReference type="ChEBI" id="CHEBI:15378"/>
        <dbReference type="ChEBI" id="CHEBI:58405"/>
        <dbReference type="ChEBI" id="CHEBI:60033"/>
        <dbReference type="ChEBI" id="CHEBI:78435"/>
        <dbReference type="EC" id="2.4.99.28"/>
    </reaction>
</comment>
<comment type="similarity">
    <text evidence="16">Belongs to the SEDS family. FtsW subfamily.</text>
</comment>
<evidence type="ECO:0000256" key="8">
    <source>
        <dbReference type="ARBA" id="ARBA00022960"/>
    </source>
</evidence>
<dbReference type="Proteomes" id="UP000001784">
    <property type="component" value="Chromosome"/>
</dbReference>